<dbReference type="AlphaFoldDB" id="A0A9D9I8P8"/>
<evidence type="ECO:0000256" key="2">
    <source>
        <dbReference type="ARBA" id="ARBA00005236"/>
    </source>
</evidence>
<evidence type="ECO:0000256" key="3">
    <source>
        <dbReference type="ARBA" id="ARBA00022475"/>
    </source>
</evidence>
<feature type="domain" description="ABC3 transporter permease C-terminal" evidence="8">
    <location>
        <begin position="263"/>
        <end position="389"/>
    </location>
</feature>
<sequence>MMDASLFIARRLRFKGRIAVTSIAVSFIVMIISVSVSSGFRHEIRDGISFLSGDIQLTPVNLNYLDESSPIERRPAYLEKVEALKGVKAVSPAVYKAGIVRTDGEIHGVLFKGIENPGKVSGADSLPSLGVAVPSGLASILHLKPGDRLPSYFIGEKIRVRNFTVASVYEGMFDSDPENMVVFASLSDMQRLNGWGSNQVSALEVQLDNRYKDMQGMEAMQQEVGSMALLYADDESASVVARSAVSRYPQIFDWLGLIDFNVFFILLLMTVVAGFNMISGLLIMLFENISTIGLLKSLGMDDRRIAKVFLISASSAVLKGMVIGNAVALLLCAIQGTTHMLRLDPANYFLPYVPVHIDLPLFLLADIAAYLAIMLLLLIPSLFITKIDPAKTVRVA</sequence>
<keyword evidence="6 7" id="KW-0472">Membrane</keyword>
<keyword evidence="5 7" id="KW-1133">Transmembrane helix</keyword>
<name>A0A9D9I8P8_9BACT</name>
<evidence type="ECO:0000313" key="11">
    <source>
        <dbReference type="Proteomes" id="UP000823660"/>
    </source>
</evidence>
<evidence type="ECO:0000256" key="5">
    <source>
        <dbReference type="ARBA" id="ARBA00022989"/>
    </source>
</evidence>
<dbReference type="GO" id="GO:0044874">
    <property type="term" value="P:lipoprotein localization to outer membrane"/>
    <property type="evidence" value="ECO:0007669"/>
    <property type="project" value="TreeGrafter"/>
</dbReference>
<comment type="similarity">
    <text evidence="2">Belongs to the ABC-4 integral membrane protein family. LolC/E subfamily.</text>
</comment>
<reference evidence="10" key="2">
    <citation type="journal article" date="2021" name="PeerJ">
        <title>Extensive microbial diversity within the chicken gut microbiome revealed by metagenomics and culture.</title>
        <authorList>
            <person name="Gilroy R."/>
            <person name="Ravi A."/>
            <person name="Getino M."/>
            <person name="Pursley I."/>
            <person name="Horton D.L."/>
            <person name="Alikhan N.F."/>
            <person name="Baker D."/>
            <person name="Gharbi K."/>
            <person name="Hall N."/>
            <person name="Watson M."/>
            <person name="Adriaenssens E.M."/>
            <person name="Foster-Nyarko E."/>
            <person name="Jarju S."/>
            <person name="Secka A."/>
            <person name="Antonio M."/>
            <person name="Oren A."/>
            <person name="Chaudhuri R.R."/>
            <person name="La Ragione R."/>
            <person name="Hildebrand F."/>
            <person name="Pallen M.J."/>
        </authorList>
    </citation>
    <scope>NUCLEOTIDE SEQUENCE</scope>
    <source>
        <strain evidence="10">B1-15692</strain>
    </source>
</reference>
<dbReference type="InterPro" id="IPR025857">
    <property type="entry name" value="MacB_PCD"/>
</dbReference>
<dbReference type="InterPro" id="IPR003838">
    <property type="entry name" value="ABC3_permease_C"/>
</dbReference>
<evidence type="ECO:0000256" key="7">
    <source>
        <dbReference type="SAM" id="Phobius"/>
    </source>
</evidence>
<feature type="transmembrane region" description="Helical" evidence="7">
    <location>
        <begin position="251"/>
        <end position="271"/>
    </location>
</feature>
<gene>
    <name evidence="10" type="ORF">IAB99_08030</name>
</gene>
<dbReference type="InterPro" id="IPR051447">
    <property type="entry name" value="Lipoprotein-release_system"/>
</dbReference>
<dbReference type="PANTHER" id="PTHR30489">
    <property type="entry name" value="LIPOPROTEIN-RELEASING SYSTEM TRANSMEMBRANE PROTEIN LOLE"/>
    <property type="match status" value="1"/>
</dbReference>
<accession>A0A9D9I8P8</accession>
<dbReference type="Pfam" id="PF02687">
    <property type="entry name" value="FtsX"/>
    <property type="match status" value="1"/>
</dbReference>
<evidence type="ECO:0000256" key="6">
    <source>
        <dbReference type="ARBA" id="ARBA00023136"/>
    </source>
</evidence>
<evidence type="ECO:0000259" key="9">
    <source>
        <dbReference type="Pfam" id="PF12704"/>
    </source>
</evidence>
<dbReference type="EMBL" id="JADIMH010000047">
    <property type="protein sequence ID" value="MBO8467695.1"/>
    <property type="molecule type" value="Genomic_DNA"/>
</dbReference>
<feature type="transmembrane region" description="Helical" evidence="7">
    <location>
        <begin position="277"/>
        <end position="295"/>
    </location>
</feature>
<dbReference type="GO" id="GO:0098797">
    <property type="term" value="C:plasma membrane protein complex"/>
    <property type="evidence" value="ECO:0007669"/>
    <property type="project" value="TreeGrafter"/>
</dbReference>
<organism evidence="10 11">
    <name type="scientific">Candidatus Cryptobacteroides faecipullorum</name>
    <dbReference type="NCBI Taxonomy" id="2840764"/>
    <lineage>
        <taxon>Bacteria</taxon>
        <taxon>Pseudomonadati</taxon>
        <taxon>Bacteroidota</taxon>
        <taxon>Bacteroidia</taxon>
        <taxon>Bacteroidales</taxon>
        <taxon>Candidatus Cryptobacteroides</taxon>
    </lineage>
</organism>
<evidence type="ECO:0000256" key="1">
    <source>
        <dbReference type="ARBA" id="ARBA00004651"/>
    </source>
</evidence>
<comment type="caution">
    <text evidence="10">The sequence shown here is derived from an EMBL/GenBank/DDBJ whole genome shotgun (WGS) entry which is preliminary data.</text>
</comment>
<dbReference type="Pfam" id="PF12704">
    <property type="entry name" value="MacB_PCD"/>
    <property type="match status" value="1"/>
</dbReference>
<evidence type="ECO:0000256" key="4">
    <source>
        <dbReference type="ARBA" id="ARBA00022692"/>
    </source>
</evidence>
<reference evidence="10" key="1">
    <citation type="submission" date="2020-10" db="EMBL/GenBank/DDBJ databases">
        <authorList>
            <person name="Gilroy R."/>
        </authorList>
    </citation>
    <scope>NUCLEOTIDE SEQUENCE</scope>
    <source>
        <strain evidence="10">B1-15692</strain>
    </source>
</reference>
<feature type="transmembrane region" description="Helical" evidence="7">
    <location>
        <begin position="316"/>
        <end position="341"/>
    </location>
</feature>
<feature type="domain" description="MacB-like periplasmic core" evidence="9">
    <location>
        <begin position="18"/>
        <end position="223"/>
    </location>
</feature>
<dbReference type="Proteomes" id="UP000823660">
    <property type="component" value="Unassembled WGS sequence"/>
</dbReference>
<protein>
    <submittedName>
        <fullName evidence="10">ABC transporter permease</fullName>
    </submittedName>
</protein>
<evidence type="ECO:0000313" key="10">
    <source>
        <dbReference type="EMBL" id="MBO8467695.1"/>
    </source>
</evidence>
<feature type="transmembrane region" description="Helical" evidence="7">
    <location>
        <begin position="20"/>
        <end position="40"/>
    </location>
</feature>
<evidence type="ECO:0000259" key="8">
    <source>
        <dbReference type="Pfam" id="PF02687"/>
    </source>
</evidence>
<keyword evidence="4 7" id="KW-0812">Transmembrane</keyword>
<proteinExistence type="inferred from homology"/>
<dbReference type="PANTHER" id="PTHR30489:SF0">
    <property type="entry name" value="LIPOPROTEIN-RELEASING SYSTEM TRANSMEMBRANE PROTEIN LOLE"/>
    <property type="match status" value="1"/>
</dbReference>
<comment type="subcellular location">
    <subcellularLocation>
        <location evidence="1">Cell membrane</location>
        <topology evidence="1">Multi-pass membrane protein</topology>
    </subcellularLocation>
</comment>
<keyword evidence="3" id="KW-1003">Cell membrane</keyword>
<feature type="transmembrane region" description="Helical" evidence="7">
    <location>
        <begin position="361"/>
        <end position="384"/>
    </location>
</feature>